<name>A0A397HKK6_ASPTH</name>
<evidence type="ECO:0000256" key="4">
    <source>
        <dbReference type="ARBA" id="ARBA00022729"/>
    </source>
</evidence>
<dbReference type="InterPro" id="IPR011050">
    <property type="entry name" value="Pectin_lyase_fold/virulence"/>
</dbReference>
<dbReference type="EMBL" id="NKHU02000028">
    <property type="protein sequence ID" value="RHZ63602.1"/>
    <property type="molecule type" value="Genomic_DNA"/>
</dbReference>
<dbReference type="Gene3D" id="2.160.20.10">
    <property type="entry name" value="Single-stranded right-handed beta-helix, Pectin lyase-like"/>
    <property type="match status" value="1"/>
</dbReference>
<dbReference type="InterPro" id="IPR012334">
    <property type="entry name" value="Pectin_lyas_fold"/>
</dbReference>
<accession>A0A397HKK6</accession>
<dbReference type="GO" id="GO:0030570">
    <property type="term" value="F:pectate lyase activity"/>
    <property type="evidence" value="ECO:0007669"/>
    <property type="project" value="InterPro"/>
</dbReference>
<dbReference type="GO" id="GO:0047490">
    <property type="term" value="F:pectin lyase activity"/>
    <property type="evidence" value="ECO:0007669"/>
    <property type="project" value="UniProtKB-EC"/>
</dbReference>
<proteinExistence type="inferred from homology"/>
<comment type="similarity">
    <text evidence="2 14">Belongs to the polysaccharide lyase 1 family.</text>
</comment>
<evidence type="ECO:0000256" key="11">
    <source>
        <dbReference type="ARBA" id="ARBA00036818"/>
    </source>
</evidence>
<comment type="caution">
    <text evidence="17">The sequence shown here is derived from an EMBL/GenBank/DDBJ whole genome shotgun (WGS) entry which is preliminary data.</text>
</comment>
<evidence type="ECO:0000256" key="14">
    <source>
        <dbReference type="RuleBase" id="RU361173"/>
    </source>
</evidence>
<evidence type="ECO:0000256" key="13">
    <source>
        <dbReference type="ARBA" id="ARBA00039082"/>
    </source>
</evidence>
<organism evidence="17 18">
    <name type="scientific">Aspergillus thermomutatus</name>
    <name type="common">Neosartorya pseudofischeri</name>
    <dbReference type="NCBI Taxonomy" id="41047"/>
    <lineage>
        <taxon>Eukaryota</taxon>
        <taxon>Fungi</taxon>
        <taxon>Dikarya</taxon>
        <taxon>Ascomycota</taxon>
        <taxon>Pezizomycotina</taxon>
        <taxon>Eurotiomycetes</taxon>
        <taxon>Eurotiomycetidae</taxon>
        <taxon>Eurotiales</taxon>
        <taxon>Aspergillaceae</taxon>
        <taxon>Aspergillus</taxon>
        <taxon>Aspergillus subgen. Fumigati</taxon>
    </lineage>
</organism>
<dbReference type="GO" id="GO:0071555">
    <property type="term" value="P:cell wall organization"/>
    <property type="evidence" value="ECO:0007669"/>
    <property type="project" value="UniProtKB-KW"/>
</dbReference>
<dbReference type="VEuPathDB" id="FungiDB:CDV56_107448"/>
<keyword evidence="4 15" id="KW-0732">Signal</keyword>
<dbReference type="AlphaFoldDB" id="A0A397HKK6"/>
<keyword evidence="5" id="KW-1015">Disulfide bond</keyword>
<keyword evidence="6" id="KW-0325">Glycoprotein</keyword>
<dbReference type="Proteomes" id="UP000215305">
    <property type="component" value="Unassembled WGS sequence"/>
</dbReference>
<keyword evidence="18" id="KW-1185">Reference proteome</keyword>
<reference evidence="17" key="1">
    <citation type="submission" date="2018-08" db="EMBL/GenBank/DDBJ databases">
        <title>Draft genome sequence of azole-resistant Aspergillus thermomutatus (Neosartorya pseudofischeri) strain HMR AF 39, isolated from a human nasal aspirate.</title>
        <authorList>
            <person name="Parent-Michaud M."/>
            <person name="Dufresne P.J."/>
            <person name="Fournier E."/>
            <person name="Martineau C."/>
            <person name="Moreira S."/>
            <person name="Perkins V."/>
            <person name="De Repentigny L."/>
            <person name="Dufresne S.F."/>
        </authorList>
    </citation>
    <scope>NUCLEOTIDE SEQUENCE [LARGE SCALE GENOMIC DNA]</scope>
    <source>
        <strain evidence="17">HMR AF 39</strain>
    </source>
</reference>
<evidence type="ECO:0000256" key="9">
    <source>
        <dbReference type="ARBA" id="ARBA00023316"/>
    </source>
</evidence>
<dbReference type="STRING" id="41047.A0A397HKK6"/>
<dbReference type="Pfam" id="PF00544">
    <property type="entry name" value="Pectate_lyase_4"/>
    <property type="match status" value="1"/>
</dbReference>
<keyword evidence="8 14" id="KW-0119">Carbohydrate metabolism</keyword>
<evidence type="ECO:0000256" key="5">
    <source>
        <dbReference type="ARBA" id="ARBA00023157"/>
    </source>
</evidence>
<dbReference type="SMART" id="SM00656">
    <property type="entry name" value="Amb_all"/>
    <property type="match status" value="1"/>
</dbReference>
<evidence type="ECO:0000256" key="6">
    <source>
        <dbReference type="ARBA" id="ARBA00023180"/>
    </source>
</evidence>
<dbReference type="InterPro" id="IPR002022">
    <property type="entry name" value="Pec_lyase"/>
</dbReference>
<dbReference type="PANTHER" id="PTHR31683">
    <property type="entry name" value="PECTATE LYASE 18-RELATED"/>
    <property type="match status" value="1"/>
</dbReference>
<keyword evidence="10 14" id="KW-0624">Polysaccharide degradation</keyword>
<keyword evidence="3 14" id="KW-0964">Secreted</keyword>
<evidence type="ECO:0000256" key="1">
    <source>
        <dbReference type="ARBA" id="ARBA00004613"/>
    </source>
</evidence>
<dbReference type="FunFam" id="2.160.20.10:FF:000003">
    <property type="entry name" value="Pectin lyase F"/>
    <property type="match status" value="1"/>
</dbReference>
<dbReference type="GeneID" id="38129422"/>
<dbReference type="InterPro" id="IPR045032">
    <property type="entry name" value="PEL"/>
</dbReference>
<evidence type="ECO:0000256" key="15">
    <source>
        <dbReference type="SAM" id="SignalP"/>
    </source>
</evidence>
<evidence type="ECO:0000313" key="18">
    <source>
        <dbReference type="Proteomes" id="UP000215305"/>
    </source>
</evidence>
<dbReference type="RefSeq" id="XP_026617208.1">
    <property type="nucleotide sequence ID" value="XM_026761067.1"/>
</dbReference>
<keyword evidence="7 14" id="KW-0456">Lyase</keyword>
<protein>
    <recommendedName>
        <fullName evidence="13">pectin lyase</fullName>
        <ecNumber evidence="13">4.2.2.10</ecNumber>
    </recommendedName>
</protein>
<gene>
    <name evidence="17" type="ORF">CDV56_107448</name>
</gene>
<evidence type="ECO:0000313" key="17">
    <source>
        <dbReference type="EMBL" id="RHZ63602.1"/>
    </source>
</evidence>
<evidence type="ECO:0000256" key="7">
    <source>
        <dbReference type="ARBA" id="ARBA00023239"/>
    </source>
</evidence>
<evidence type="ECO:0000256" key="2">
    <source>
        <dbReference type="ARBA" id="ARBA00010980"/>
    </source>
</evidence>
<keyword evidence="9" id="KW-0961">Cell wall biogenesis/degradation</keyword>
<evidence type="ECO:0000259" key="16">
    <source>
        <dbReference type="SMART" id="SM00656"/>
    </source>
</evidence>
<dbReference type="EC" id="4.2.2.10" evidence="13"/>
<feature type="signal peptide" evidence="15">
    <location>
        <begin position="1"/>
        <end position="17"/>
    </location>
</feature>
<dbReference type="PANTHER" id="PTHR31683:SF67">
    <property type="entry name" value="PECTIN LYASE F-RELATED"/>
    <property type="match status" value="1"/>
</dbReference>
<feature type="chain" id="PRO_5017371966" description="pectin lyase" evidence="15">
    <location>
        <begin position="18"/>
        <end position="387"/>
    </location>
</feature>
<dbReference type="GO" id="GO:0000272">
    <property type="term" value="P:polysaccharide catabolic process"/>
    <property type="evidence" value="ECO:0007669"/>
    <property type="project" value="UniProtKB-KW"/>
</dbReference>
<evidence type="ECO:0000256" key="12">
    <source>
        <dbReference type="ARBA" id="ARBA00037631"/>
    </source>
</evidence>
<dbReference type="OrthoDB" id="2019149at2759"/>
<dbReference type="GO" id="GO:0005576">
    <property type="term" value="C:extracellular region"/>
    <property type="evidence" value="ECO:0007669"/>
    <property type="project" value="UniProtKB-SubCell"/>
</dbReference>
<evidence type="ECO:0000256" key="10">
    <source>
        <dbReference type="ARBA" id="ARBA00023326"/>
    </source>
</evidence>
<comment type="function">
    <text evidence="12">Pectinolytic enzymes consist of four classes of enzymes: pectin lyase, polygalacturonase, pectin methylesterase and rhamnogalacturonase. Among pectinolytic enzymes, pectin lyase is the most important in depolymerization of pectin, since it cleaves internal glycosidic bonds of highly methylated pectins.</text>
</comment>
<evidence type="ECO:0000256" key="3">
    <source>
        <dbReference type="ARBA" id="ARBA00022525"/>
    </source>
</evidence>
<comment type="catalytic activity">
    <reaction evidence="11">
        <text>Eliminative cleavage of (1-&gt;4)-alpha-D-galacturonan methyl ester to give oligosaccharides with 4-deoxy-6-O-methyl-alpha-D-galact-4-enuronosyl groups at their non-reducing ends.</text>
        <dbReference type="EC" id="4.2.2.10"/>
    </reaction>
</comment>
<evidence type="ECO:0000256" key="8">
    <source>
        <dbReference type="ARBA" id="ARBA00023277"/>
    </source>
</evidence>
<feature type="domain" description="Pectate lyase" evidence="16">
    <location>
        <begin position="88"/>
        <end position="303"/>
    </location>
</feature>
<dbReference type="SUPFAM" id="SSF51126">
    <property type="entry name" value="Pectin lyase-like"/>
    <property type="match status" value="1"/>
</dbReference>
<comment type="subcellular location">
    <subcellularLocation>
        <location evidence="1 14">Secreted</location>
    </subcellularLocation>
</comment>
<sequence length="387" mass="41400">MKTAILSLLLALTQAYAKVTGSPSGFAAGTTGGGSATPAAPSSLDELVQWITDDTPRVILIDRTWDFTGTEGTTSGKCCSMPSTTVCSGGTSKGQAWIQDSCDGGSWVSCKYDNAALTPMDVGSNKSIVGVGSKGVIKGKGLRVRNGNKNVIIQNIHITNLNPQYVWGGDAITLDDADMVWIDHNKISLIGRQFIVSGWGKAGRVTISNNEFDGRTSWSASCNGKHYWTLLLIGLEDYYTFEGNWLHDVSGRAPHMGTDHTKSQIFFHGVNNYFQDVGGHAFDIDTNTWVLLEGNYFENVKTPLTETSLTAGGKLYTTKTVSAAGACLDQLKYICEWNRLAGSGAWEDRTDADVKSKAASYKESLVGHYGVADVPAKVVASAGVGKL</sequence>